<evidence type="ECO:0000313" key="2">
    <source>
        <dbReference type="Proteomes" id="UP000005092"/>
    </source>
</evidence>
<dbReference type="CDD" id="cd08054">
    <property type="entry name" value="gp6"/>
    <property type="match status" value="1"/>
</dbReference>
<proteinExistence type="predicted"/>
<protein>
    <submittedName>
        <fullName evidence="1">Putative phage protein possibly involved in DNA packaging</fullName>
    </submittedName>
</protein>
<accession>I9X3C3</accession>
<dbReference type="NCBIfam" id="TIGR01560">
    <property type="entry name" value="put_DNA_pack"/>
    <property type="match status" value="1"/>
</dbReference>
<dbReference type="HOGENOM" id="CLU_085951_6_4_5"/>
<dbReference type="EMBL" id="JH719381">
    <property type="protein sequence ID" value="EJB03266.1"/>
    <property type="molecule type" value="Genomic_DNA"/>
</dbReference>
<sequence>MSAVSLELAKAHMKIDGNAEDELVSLYIDGAETWIGNYIGKPITDLDPVPADVKIAILRLVSFYFECRNIATFGLSMQLAPHTVTSILDNYREKWFTDGE</sequence>
<dbReference type="InterPro" id="IPR006450">
    <property type="entry name" value="Phage_HK97_gp6-like"/>
</dbReference>
<organism evidence="1 2">
    <name type="scientific">Rhizobium leguminosarum bv. trifolii WSM597</name>
    <dbReference type="NCBI Taxonomy" id="754764"/>
    <lineage>
        <taxon>Bacteria</taxon>
        <taxon>Pseudomonadati</taxon>
        <taxon>Pseudomonadota</taxon>
        <taxon>Alphaproteobacteria</taxon>
        <taxon>Hyphomicrobiales</taxon>
        <taxon>Rhizobiaceae</taxon>
        <taxon>Rhizobium/Agrobacterium group</taxon>
        <taxon>Rhizobium</taxon>
    </lineage>
</organism>
<dbReference type="OrthoDB" id="7307102at2"/>
<evidence type="ECO:0000313" key="1">
    <source>
        <dbReference type="EMBL" id="EJB03266.1"/>
    </source>
</evidence>
<name>I9X3C3_RHILT</name>
<dbReference type="AlphaFoldDB" id="I9X3C3"/>
<dbReference type="Pfam" id="PF05135">
    <property type="entry name" value="Phage_connect_1"/>
    <property type="match status" value="1"/>
</dbReference>
<dbReference type="RefSeq" id="WP_003587302.1">
    <property type="nucleotide sequence ID" value="NZ_JH719381.1"/>
</dbReference>
<reference evidence="1 2" key="1">
    <citation type="submission" date="2012-02" db="EMBL/GenBank/DDBJ databases">
        <title>Improved High-Quality Draft Sequence of Rhizobium leguminosarum bv. trifolii WSM597.</title>
        <authorList>
            <consortium name="US DOE Joint Genome Institute"/>
            <person name="Lucas S."/>
            <person name="Han J."/>
            <person name="Lapidus A."/>
            <person name="Cheng J.-F."/>
            <person name="Goodwin L."/>
            <person name="Pitluck S."/>
            <person name="Peters L."/>
            <person name="Ovchinnikova G."/>
            <person name="Held B."/>
            <person name="Detter J.C."/>
            <person name="Han C."/>
            <person name="Tapia R."/>
            <person name="Land M."/>
            <person name="Hauser L."/>
            <person name="Kyrpides N."/>
            <person name="Ivanova N."/>
            <person name="Pagani I."/>
            <person name="Brau L."/>
            <person name="Yates R."/>
            <person name="O'Hara G."/>
            <person name="Rui T."/>
            <person name="Howieson J."/>
            <person name="Reeve W."/>
            <person name="Woyke T."/>
        </authorList>
    </citation>
    <scope>NUCLEOTIDE SEQUENCE [LARGE SCALE GENOMIC DNA]</scope>
    <source>
        <strain evidence="1 2">WSM597</strain>
    </source>
</reference>
<dbReference type="InterPro" id="IPR021146">
    <property type="entry name" value="Phage_gp6-like_head-tail"/>
</dbReference>
<dbReference type="Gene3D" id="1.10.3230.30">
    <property type="entry name" value="Phage gp6-like head-tail connector protein"/>
    <property type="match status" value="1"/>
</dbReference>
<gene>
    <name evidence="1" type="ORF">Rleg9DRAFT_2098</name>
</gene>
<dbReference type="Proteomes" id="UP000005092">
    <property type="component" value="Unassembled WGS sequence"/>
</dbReference>